<dbReference type="Proteomes" id="UP000838686">
    <property type="component" value="Unassembled WGS sequence"/>
</dbReference>
<evidence type="ECO:0000256" key="3">
    <source>
        <dbReference type="ARBA" id="ARBA00022691"/>
    </source>
</evidence>
<dbReference type="PANTHER" id="PTHR13610:SF11">
    <property type="entry name" value="METHYLTRANSFERASE DOMAIN-CONTAINING PROTEIN"/>
    <property type="match status" value="1"/>
</dbReference>
<keyword evidence="2" id="KW-0808">Transferase</keyword>
<protein>
    <recommendedName>
        <fullName evidence="6">SAM-dependent methyltransferase</fullName>
    </recommendedName>
</protein>
<evidence type="ECO:0008006" key="6">
    <source>
        <dbReference type="Google" id="ProtNLM"/>
    </source>
</evidence>
<reference evidence="4" key="1">
    <citation type="submission" date="2022-01" db="EMBL/GenBank/DDBJ databases">
        <authorList>
            <person name="Criscuolo A."/>
        </authorList>
    </citation>
    <scope>NUCLEOTIDE SEQUENCE</scope>
    <source>
        <strain evidence="4">CIP111893</strain>
    </source>
</reference>
<dbReference type="CDD" id="cd02440">
    <property type="entry name" value="AdoMet_MTases"/>
    <property type="match status" value="1"/>
</dbReference>
<comment type="caution">
    <text evidence="4">The sequence shown here is derived from an EMBL/GenBank/DDBJ whole genome shotgun (WGS) entry which is preliminary data.</text>
</comment>
<dbReference type="Gene3D" id="3.40.50.150">
    <property type="entry name" value="Vaccinia Virus protein VP39"/>
    <property type="match status" value="1"/>
</dbReference>
<organism evidence="4 5">
    <name type="scientific">Paenibacillus plantiphilus</name>
    <dbReference type="NCBI Taxonomy" id="2905650"/>
    <lineage>
        <taxon>Bacteria</taxon>
        <taxon>Bacillati</taxon>
        <taxon>Bacillota</taxon>
        <taxon>Bacilli</taxon>
        <taxon>Bacillales</taxon>
        <taxon>Paenibacillaceae</taxon>
        <taxon>Paenibacillus</taxon>
    </lineage>
</organism>
<dbReference type="InterPro" id="IPR026170">
    <property type="entry name" value="FAM173A/B"/>
</dbReference>
<keyword evidence="1" id="KW-0489">Methyltransferase</keyword>
<dbReference type="InterPro" id="IPR029063">
    <property type="entry name" value="SAM-dependent_MTases_sf"/>
</dbReference>
<proteinExistence type="predicted"/>
<dbReference type="EMBL" id="CAKMMF010000007">
    <property type="protein sequence ID" value="CAH1201994.1"/>
    <property type="molecule type" value="Genomic_DNA"/>
</dbReference>
<evidence type="ECO:0000313" key="4">
    <source>
        <dbReference type="EMBL" id="CAH1201994.1"/>
    </source>
</evidence>
<name>A0ABN8GB14_9BACL</name>
<dbReference type="RefSeq" id="WP_236340128.1">
    <property type="nucleotide sequence ID" value="NZ_CAKMMF010000007.1"/>
</dbReference>
<dbReference type="PANTHER" id="PTHR13610">
    <property type="entry name" value="METHYLTRANSFERASE DOMAIN-CONTAINING PROTEIN"/>
    <property type="match status" value="1"/>
</dbReference>
<accession>A0ABN8GB14</accession>
<sequence length="201" mass="22553">MMAITLYDMLSLSLVIAVLLAVLSIVYVSWRNGISPMPSSALVRRVVASEINRMPERRIIVEAGSGWGTLALHVLRQCSCKELVGIENSPIPLWISRLSVRLLLSRKSPLRKRISFRRGDLYSYPFERADLVVGYLYPGAMERLSPILSARLATGASIVSVCFALPGWRPERVVTCNDLYRTKIYVYTRMQATKTTVNECG</sequence>
<evidence type="ECO:0000313" key="5">
    <source>
        <dbReference type="Proteomes" id="UP000838686"/>
    </source>
</evidence>
<gene>
    <name evidence="4" type="ORF">PAECIP111893_01791</name>
</gene>
<keyword evidence="3" id="KW-0949">S-adenosyl-L-methionine</keyword>
<keyword evidence="5" id="KW-1185">Reference proteome</keyword>
<evidence type="ECO:0000256" key="1">
    <source>
        <dbReference type="ARBA" id="ARBA00022603"/>
    </source>
</evidence>
<evidence type="ECO:0000256" key="2">
    <source>
        <dbReference type="ARBA" id="ARBA00022679"/>
    </source>
</evidence>
<dbReference type="SUPFAM" id="SSF53335">
    <property type="entry name" value="S-adenosyl-L-methionine-dependent methyltransferases"/>
    <property type="match status" value="1"/>
</dbReference>